<evidence type="ECO:0000313" key="7">
    <source>
        <dbReference type="EMBL" id="SOQ48526.1"/>
    </source>
</evidence>
<evidence type="ECO:0000256" key="1">
    <source>
        <dbReference type="ARBA" id="ARBA00007664"/>
    </source>
</evidence>
<sequence length="274" mass="30942">MPHFLPALYVFTNIVQNLSSPVVDMKLNTFENLHQHDVPPGQYPFVVTIITMDNVTVTRHCTGSLLRKNWVLSSAHCFTEPLEKKYYVWYDNFTTSPLDTSMFSKVVKIYNHPKYNHSQFNSHPSFFFGDNDISLLRVVKVSKSSYGKLSSVHYSKMSGLPVTYIGGASKYHRINEYPPLQFAEGIIITCGSALTMWSKYVLCVAPKCTEKTHQPLHGDFGGPFIYDGKIIGVMTTNFKISKSALLSNGITPISPYRDWIKHVMSDKKGLTGLL</sequence>
<dbReference type="InterPro" id="IPR050430">
    <property type="entry name" value="Peptidase_S1"/>
</dbReference>
<accession>A0A2H1W6E9</accession>
<dbReference type="InterPro" id="IPR009003">
    <property type="entry name" value="Peptidase_S1_PA"/>
</dbReference>
<dbReference type="SMART" id="SM00020">
    <property type="entry name" value="Tryp_SPc"/>
    <property type="match status" value="1"/>
</dbReference>
<evidence type="ECO:0000256" key="2">
    <source>
        <dbReference type="ARBA" id="ARBA00022670"/>
    </source>
</evidence>
<name>A0A2H1W6E9_SPOFR</name>
<feature type="domain" description="Peptidase S1" evidence="6">
    <location>
        <begin position="22"/>
        <end position="265"/>
    </location>
</feature>
<comment type="similarity">
    <text evidence="1">Belongs to the peptidase S1 family.</text>
</comment>
<organism evidence="7">
    <name type="scientific">Spodoptera frugiperda</name>
    <name type="common">Fall armyworm</name>
    <dbReference type="NCBI Taxonomy" id="7108"/>
    <lineage>
        <taxon>Eukaryota</taxon>
        <taxon>Metazoa</taxon>
        <taxon>Ecdysozoa</taxon>
        <taxon>Arthropoda</taxon>
        <taxon>Hexapoda</taxon>
        <taxon>Insecta</taxon>
        <taxon>Pterygota</taxon>
        <taxon>Neoptera</taxon>
        <taxon>Endopterygota</taxon>
        <taxon>Lepidoptera</taxon>
        <taxon>Glossata</taxon>
        <taxon>Ditrysia</taxon>
        <taxon>Noctuoidea</taxon>
        <taxon>Noctuidae</taxon>
        <taxon>Amphipyrinae</taxon>
        <taxon>Spodoptera</taxon>
    </lineage>
</organism>
<dbReference type="InterPro" id="IPR043504">
    <property type="entry name" value="Peptidase_S1_PA_chymotrypsin"/>
</dbReference>
<evidence type="ECO:0000256" key="5">
    <source>
        <dbReference type="ARBA" id="ARBA00023157"/>
    </source>
</evidence>
<dbReference type="GO" id="GO:0006508">
    <property type="term" value="P:proteolysis"/>
    <property type="evidence" value="ECO:0007669"/>
    <property type="project" value="UniProtKB-KW"/>
</dbReference>
<proteinExistence type="inferred from homology"/>
<evidence type="ECO:0000259" key="6">
    <source>
        <dbReference type="PROSITE" id="PS50240"/>
    </source>
</evidence>
<reference evidence="7" key="1">
    <citation type="submission" date="2016-07" db="EMBL/GenBank/DDBJ databases">
        <authorList>
            <person name="Bretaudeau A."/>
        </authorList>
    </citation>
    <scope>NUCLEOTIDE SEQUENCE</scope>
    <source>
        <strain evidence="7">Rice</strain>
        <tissue evidence="7">Whole body</tissue>
    </source>
</reference>
<dbReference type="OrthoDB" id="10061449at2759"/>
<evidence type="ECO:0000256" key="4">
    <source>
        <dbReference type="ARBA" id="ARBA00022825"/>
    </source>
</evidence>
<dbReference type="PANTHER" id="PTHR24276">
    <property type="entry name" value="POLYSERASE-RELATED"/>
    <property type="match status" value="1"/>
</dbReference>
<dbReference type="Pfam" id="PF00089">
    <property type="entry name" value="Trypsin"/>
    <property type="match status" value="1"/>
</dbReference>
<dbReference type="InterPro" id="IPR001314">
    <property type="entry name" value="Peptidase_S1A"/>
</dbReference>
<dbReference type="EMBL" id="ODYU01006571">
    <property type="protein sequence ID" value="SOQ48526.1"/>
    <property type="molecule type" value="Genomic_DNA"/>
</dbReference>
<keyword evidence="2" id="KW-0645">Protease</keyword>
<dbReference type="PROSITE" id="PS50240">
    <property type="entry name" value="TRYPSIN_DOM"/>
    <property type="match status" value="1"/>
</dbReference>
<keyword evidence="4" id="KW-0720">Serine protease</keyword>
<protein>
    <submittedName>
        <fullName evidence="7">SFRICE_010380</fullName>
    </submittedName>
</protein>
<dbReference type="Gene3D" id="2.40.10.10">
    <property type="entry name" value="Trypsin-like serine proteases"/>
    <property type="match status" value="2"/>
</dbReference>
<dbReference type="AlphaFoldDB" id="A0A2H1W6E9"/>
<dbReference type="InterPro" id="IPR001254">
    <property type="entry name" value="Trypsin_dom"/>
</dbReference>
<dbReference type="PRINTS" id="PR00722">
    <property type="entry name" value="CHYMOTRYPSIN"/>
</dbReference>
<dbReference type="PANTHER" id="PTHR24276:SF96">
    <property type="entry name" value="PEPTIDASE S1 DOMAIN-CONTAINING PROTEIN"/>
    <property type="match status" value="1"/>
</dbReference>
<dbReference type="GO" id="GO:0004252">
    <property type="term" value="F:serine-type endopeptidase activity"/>
    <property type="evidence" value="ECO:0007669"/>
    <property type="project" value="InterPro"/>
</dbReference>
<evidence type="ECO:0000256" key="3">
    <source>
        <dbReference type="ARBA" id="ARBA00022801"/>
    </source>
</evidence>
<keyword evidence="3" id="KW-0378">Hydrolase</keyword>
<dbReference type="SUPFAM" id="SSF50494">
    <property type="entry name" value="Trypsin-like serine proteases"/>
    <property type="match status" value="1"/>
</dbReference>
<gene>
    <name evidence="7" type="ORF">SFRICE_010380</name>
</gene>
<keyword evidence="5" id="KW-1015">Disulfide bond</keyword>